<evidence type="ECO:0000256" key="13">
    <source>
        <dbReference type="ARBA" id="ARBA00023136"/>
    </source>
</evidence>
<feature type="chain" id="PRO_5035478664" description="Cytochrome P450" evidence="15">
    <location>
        <begin position="19"/>
        <end position="505"/>
    </location>
</feature>
<evidence type="ECO:0000256" key="8">
    <source>
        <dbReference type="ARBA" id="ARBA00022824"/>
    </source>
</evidence>
<keyword evidence="8" id="KW-0256">Endoplasmic reticulum</keyword>
<dbReference type="PRINTS" id="PR00465">
    <property type="entry name" value="EP450IV"/>
</dbReference>
<keyword evidence="6 14" id="KW-0349">Heme</keyword>
<dbReference type="InterPro" id="IPR050476">
    <property type="entry name" value="Insect_CytP450_Detox"/>
</dbReference>
<dbReference type="PRINTS" id="PR00385">
    <property type="entry name" value="P450"/>
</dbReference>
<dbReference type="Gene3D" id="1.10.630.10">
    <property type="entry name" value="Cytochrome P450"/>
    <property type="match status" value="1"/>
</dbReference>
<comment type="caution">
    <text evidence="16">The sequence shown here is derived from an EMBL/GenBank/DDBJ whole genome shotgun (WGS) entry which is preliminary data.</text>
</comment>
<dbReference type="InterPro" id="IPR036396">
    <property type="entry name" value="Cyt_P450_sf"/>
</dbReference>
<dbReference type="GO" id="GO:0004497">
    <property type="term" value="F:monooxygenase activity"/>
    <property type="evidence" value="ECO:0007669"/>
    <property type="project" value="UniProtKB-KW"/>
</dbReference>
<keyword evidence="11 14" id="KW-0408">Iron</keyword>
<keyword evidence="17" id="KW-1185">Reference proteome</keyword>
<evidence type="ECO:0000256" key="5">
    <source>
        <dbReference type="ARBA" id="ARBA00010617"/>
    </source>
</evidence>
<keyword evidence="13" id="KW-0472">Membrane</keyword>
<evidence type="ECO:0000256" key="7">
    <source>
        <dbReference type="ARBA" id="ARBA00022723"/>
    </source>
</evidence>
<dbReference type="GO" id="GO:0005789">
    <property type="term" value="C:endoplasmic reticulum membrane"/>
    <property type="evidence" value="ECO:0007669"/>
    <property type="project" value="UniProtKB-SubCell"/>
</dbReference>
<dbReference type="Proteomes" id="UP000801492">
    <property type="component" value="Unassembled WGS sequence"/>
</dbReference>
<evidence type="ECO:0000313" key="17">
    <source>
        <dbReference type="Proteomes" id="UP000801492"/>
    </source>
</evidence>
<reference evidence="16" key="1">
    <citation type="submission" date="2019-08" db="EMBL/GenBank/DDBJ databases">
        <title>The genome of the North American firefly Photinus pyralis.</title>
        <authorList>
            <consortium name="Photinus pyralis genome working group"/>
            <person name="Fallon T.R."/>
            <person name="Sander Lower S.E."/>
            <person name="Weng J.-K."/>
        </authorList>
    </citation>
    <scope>NUCLEOTIDE SEQUENCE</scope>
    <source>
        <strain evidence="16">TRF0915ILg1</strain>
        <tissue evidence="16">Whole body</tissue>
    </source>
</reference>
<evidence type="ECO:0000313" key="16">
    <source>
        <dbReference type="EMBL" id="KAF2902223.1"/>
    </source>
</evidence>
<dbReference type="GO" id="GO:0016705">
    <property type="term" value="F:oxidoreductase activity, acting on paired donors, with incorporation or reduction of molecular oxygen"/>
    <property type="evidence" value="ECO:0007669"/>
    <property type="project" value="InterPro"/>
</dbReference>
<proteinExistence type="inferred from homology"/>
<evidence type="ECO:0000256" key="1">
    <source>
        <dbReference type="ARBA" id="ARBA00001971"/>
    </source>
</evidence>
<evidence type="ECO:0000256" key="2">
    <source>
        <dbReference type="ARBA" id="ARBA00003690"/>
    </source>
</evidence>
<organism evidence="16 17">
    <name type="scientific">Ignelater luminosus</name>
    <name type="common">Cucubano</name>
    <name type="synonym">Pyrophorus luminosus</name>
    <dbReference type="NCBI Taxonomy" id="2038154"/>
    <lineage>
        <taxon>Eukaryota</taxon>
        <taxon>Metazoa</taxon>
        <taxon>Ecdysozoa</taxon>
        <taxon>Arthropoda</taxon>
        <taxon>Hexapoda</taxon>
        <taxon>Insecta</taxon>
        <taxon>Pterygota</taxon>
        <taxon>Neoptera</taxon>
        <taxon>Endopterygota</taxon>
        <taxon>Coleoptera</taxon>
        <taxon>Polyphaga</taxon>
        <taxon>Elateriformia</taxon>
        <taxon>Elateroidea</taxon>
        <taxon>Elateridae</taxon>
        <taxon>Agrypninae</taxon>
        <taxon>Pyrophorini</taxon>
        <taxon>Ignelater</taxon>
    </lineage>
</organism>
<sequence>MWLLLLLLVLLILCGYWALLSNYTYWKKRGVPNPPVSLLFGNLGPSLSLEKSIGEILTGIYRNFPHFLYVGYYKIRQPAIVIRDPELARNILIKEFNSFHDNDIELDEKVDPIGGKNPFVAKGNRWKISKSQVTPCFTSKKLKAMYPLIEDSVRKLIEYLQREPEAMGPDGLDTKELCAKYSTEVVASCAFGLEGKSFDEPDPEFRRMGKKIFSASPLTVIKFLLITIFPSLTKIFKLKFISDEIADYFRNIVSATLRYREENKVVRNDFLDFMKDLKSKPGEVEFTDDDVLSHTLGFFTDGFETSSAVMSYTLFELAANSDTQEKLLIEIKETLQKCGGRLDYDTLIAMPYLDAVVSETLRMHPPGLLLLRCCTKPFTLPPPRGIGTGPEVSLEVGVPISIPIYAFHYDPQYFPDPDRFDPDRFSESNKENIIKGTYLPFGEGPRNCHGQRFGLMQIKAAVVSLILNYEIKVNKKTKTPLEIDPAHLVNQPKGGIWLNFSKRTI</sequence>
<dbReference type="OrthoDB" id="2789670at2759"/>
<gene>
    <name evidence="16" type="ORF">ILUMI_03965</name>
</gene>
<dbReference type="AlphaFoldDB" id="A0A8K0DFC2"/>
<feature type="signal peptide" evidence="15">
    <location>
        <begin position="1"/>
        <end position="18"/>
    </location>
</feature>
<protein>
    <recommendedName>
        <fullName evidence="18">Cytochrome P450</fullName>
    </recommendedName>
</protein>
<evidence type="ECO:0000256" key="4">
    <source>
        <dbReference type="ARBA" id="ARBA00004406"/>
    </source>
</evidence>
<keyword evidence="12" id="KW-0503">Monooxygenase</keyword>
<dbReference type="FunFam" id="1.10.630.10:FF:000042">
    <property type="entry name" value="Cytochrome P450"/>
    <property type="match status" value="1"/>
</dbReference>
<comment type="subcellular location">
    <subcellularLocation>
        <location evidence="4">Endoplasmic reticulum membrane</location>
        <topology evidence="4">Peripheral membrane protein</topology>
    </subcellularLocation>
    <subcellularLocation>
        <location evidence="3">Microsome membrane</location>
        <topology evidence="3">Peripheral membrane protein</topology>
    </subcellularLocation>
</comment>
<comment type="similarity">
    <text evidence="5">Belongs to the cytochrome P450 family.</text>
</comment>
<keyword evidence="10" id="KW-0560">Oxidoreductase</keyword>
<feature type="binding site" description="axial binding residue" evidence="14">
    <location>
        <position position="448"/>
    </location>
    <ligand>
        <name>heme</name>
        <dbReference type="ChEBI" id="CHEBI:30413"/>
    </ligand>
    <ligandPart>
        <name>Fe</name>
        <dbReference type="ChEBI" id="CHEBI:18248"/>
    </ligandPart>
</feature>
<dbReference type="PANTHER" id="PTHR24292">
    <property type="entry name" value="CYTOCHROME P450"/>
    <property type="match status" value="1"/>
</dbReference>
<evidence type="ECO:0000256" key="10">
    <source>
        <dbReference type="ARBA" id="ARBA00023002"/>
    </source>
</evidence>
<dbReference type="InterPro" id="IPR002403">
    <property type="entry name" value="Cyt_P450_E_grp-IV"/>
</dbReference>
<keyword evidence="7 14" id="KW-0479">Metal-binding</keyword>
<keyword evidence="9" id="KW-0492">Microsome</keyword>
<evidence type="ECO:0000256" key="15">
    <source>
        <dbReference type="SAM" id="SignalP"/>
    </source>
</evidence>
<evidence type="ECO:0000256" key="6">
    <source>
        <dbReference type="ARBA" id="ARBA00022617"/>
    </source>
</evidence>
<comment type="cofactor">
    <cofactor evidence="1 14">
        <name>heme</name>
        <dbReference type="ChEBI" id="CHEBI:30413"/>
    </cofactor>
</comment>
<accession>A0A8K0DFC2</accession>
<evidence type="ECO:0000256" key="3">
    <source>
        <dbReference type="ARBA" id="ARBA00004174"/>
    </source>
</evidence>
<keyword evidence="15" id="KW-0732">Signal</keyword>
<dbReference type="InterPro" id="IPR001128">
    <property type="entry name" value="Cyt_P450"/>
</dbReference>
<evidence type="ECO:0000256" key="9">
    <source>
        <dbReference type="ARBA" id="ARBA00022848"/>
    </source>
</evidence>
<dbReference type="EMBL" id="VTPC01001361">
    <property type="protein sequence ID" value="KAF2902223.1"/>
    <property type="molecule type" value="Genomic_DNA"/>
</dbReference>
<dbReference type="CDD" id="cd11056">
    <property type="entry name" value="CYP6-like"/>
    <property type="match status" value="1"/>
</dbReference>
<dbReference type="GO" id="GO:0005506">
    <property type="term" value="F:iron ion binding"/>
    <property type="evidence" value="ECO:0007669"/>
    <property type="project" value="InterPro"/>
</dbReference>
<evidence type="ECO:0000256" key="11">
    <source>
        <dbReference type="ARBA" id="ARBA00023004"/>
    </source>
</evidence>
<evidence type="ECO:0008006" key="18">
    <source>
        <dbReference type="Google" id="ProtNLM"/>
    </source>
</evidence>
<name>A0A8K0DFC2_IGNLU</name>
<comment type="function">
    <text evidence="2">May be involved in the metabolism of insect hormones and in the breakdown of synthetic insecticides.</text>
</comment>
<dbReference type="PANTHER" id="PTHR24292:SF84">
    <property type="entry name" value="CYTOCHROME P450 28A5-RELATED"/>
    <property type="match status" value="1"/>
</dbReference>
<evidence type="ECO:0000256" key="12">
    <source>
        <dbReference type="ARBA" id="ARBA00023033"/>
    </source>
</evidence>
<evidence type="ECO:0000256" key="14">
    <source>
        <dbReference type="PIRSR" id="PIRSR602403-1"/>
    </source>
</evidence>
<dbReference type="Pfam" id="PF00067">
    <property type="entry name" value="p450"/>
    <property type="match status" value="1"/>
</dbReference>
<dbReference type="SUPFAM" id="SSF48264">
    <property type="entry name" value="Cytochrome P450"/>
    <property type="match status" value="1"/>
</dbReference>
<dbReference type="GO" id="GO:0020037">
    <property type="term" value="F:heme binding"/>
    <property type="evidence" value="ECO:0007669"/>
    <property type="project" value="InterPro"/>
</dbReference>